<dbReference type="InterPro" id="IPR036282">
    <property type="entry name" value="Glutathione-S-Trfase_C_sf"/>
</dbReference>
<dbReference type="PANTHER" id="PTHR43920:SF5">
    <property type="entry name" value="CHLORIDE INTRACELLULAR CHANNEL CLIC"/>
    <property type="match status" value="1"/>
</dbReference>
<keyword evidence="8" id="KW-1185">Reference proteome</keyword>
<dbReference type="OMA" id="LCPPKYA"/>
<dbReference type="EMBL" id="KK120380">
    <property type="protein sequence ID" value="KFM78174.1"/>
    <property type="molecule type" value="Genomic_DNA"/>
</dbReference>
<dbReference type="Proteomes" id="UP000054359">
    <property type="component" value="Unassembled WGS sequence"/>
</dbReference>
<evidence type="ECO:0000256" key="2">
    <source>
        <dbReference type="ARBA" id="ARBA00007655"/>
    </source>
</evidence>
<dbReference type="SUPFAM" id="SSF47616">
    <property type="entry name" value="GST C-terminal domain-like"/>
    <property type="match status" value="1"/>
</dbReference>
<gene>
    <name evidence="7" type="ORF">X975_04135</name>
</gene>
<dbReference type="GO" id="GO:0005737">
    <property type="term" value="C:cytoplasm"/>
    <property type="evidence" value="ECO:0007669"/>
    <property type="project" value="TreeGrafter"/>
</dbReference>
<proteinExistence type="inferred from homology"/>
<feature type="domain" description="CLIC N-terminal" evidence="6">
    <location>
        <begin position="7"/>
        <end position="89"/>
    </location>
</feature>
<dbReference type="InterPro" id="IPR036249">
    <property type="entry name" value="Thioredoxin-like_sf"/>
</dbReference>
<sequence length="244" mass="28098">MSSPQELILFVKAGDDGKRYGACPFCQRLFMILLIKSSQDLLQFKVATVNLAKPPDTFRKLTLRRVPALIHGDTALDNIDEIIQYLDEAFPTQNLQYDNAEADKCCKDVFQKFCFYVKDVSKDASQLESELRKIDTYLETIETKFLCANHLTHLDCELLPKLHQIRVAAKYLKNFEISPKLVNLWSYLGEAYAEDTFKQACPSDQEIIVHWADKPKTPNLSMEERARLARDEPKFSFDVPIILK</sequence>
<keyword evidence="3" id="KW-0812">Transmembrane</keyword>
<comment type="subcellular location">
    <subcellularLocation>
        <location evidence="1">Membrane</location>
        <topology evidence="1">Single-pass membrane protein</topology>
    </subcellularLocation>
</comment>
<dbReference type="Gene3D" id="1.20.1050.10">
    <property type="match status" value="1"/>
</dbReference>
<evidence type="ECO:0000313" key="7">
    <source>
        <dbReference type="EMBL" id="KFM78174.1"/>
    </source>
</evidence>
<dbReference type="InterPro" id="IPR053823">
    <property type="entry name" value="CLIC_N"/>
</dbReference>
<dbReference type="AlphaFoldDB" id="A0A087ULD5"/>
<keyword evidence="4" id="KW-1133">Transmembrane helix</keyword>
<dbReference type="Gene3D" id="3.40.30.10">
    <property type="entry name" value="Glutaredoxin"/>
    <property type="match status" value="1"/>
</dbReference>
<name>A0A087ULD5_STEMI</name>
<dbReference type="OrthoDB" id="1935530at2759"/>
<organism evidence="7 8">
    <name type="scientific">Stegodyphus mimosarum</name>
    <name type="common">African social velvet spider</name>
    <dbReference type="NCBI Taxonomy" id="407821"/>
    <lineage>
        <taxon>Eukaryota</taxon>
        <taxon>Metazoa</taxon>
        <taxon>Ecdysozoa</taxon>
        <taxon>Arthropoda</taxon>
        <taxon>Chelicerata</taxon>
        <taxon>Arachnida</taxon>
        <taxon>Araneae</taxon>
        <taxon>Araneomorphae</taxon>
        <taxon>Entelegynae</taxon>
        <taxon>Eresoidea</taxon>
        <taxon>Eresidae</taxon>
        <taxon>Stegodyphus</taxon>
    </lineage>
</organism>
<dbReference type="STRING" id="407821.A0A087ULD5"/>
<dbReference type="GO" id="GO:0005254">
    <property type="term" value="F:chloride channel activity"/>
    <property type="evidence" value="ECO:0007669"/>
    <property type="project" value="TreeGrafter"/>
</dbReference>
<evidence type="ECO:0000256" key="3">
    <source>
        <dbReference type="ARBA" id="ARBA00022692"/>
    </source>
</evidence>
<dbReference type="Pfam" id="PF22441">
    <property type="entry name" value="CLIC-like_N"/>
    <property type="match status" value="1"/>
</dbReference>
<dbReference type="SUPFAM" id="SSF52833">
    <property type="entry name" value="Thioredoxin-like"/>
    <property type="match status" value="1"/>
</dbReference>
<evidence type="ECO:0000259" key="6">
    <source>
        <dbReference type="Pfam" id="PF22441"/>
    </source>
</evidence>
<protein>
    <submittedName>
        <fullName evidence="7">Chloride intracellular channel exl-1</fullName>
    </submittedName>
</protein>
<evidence type="ECO:0000256" key="4">
    <source>
        <dbReference type="ARBA" id="ARBA00022989"/>
    </source>
</evidence>
<evidence type="ECO:0000313" key="8">
    <source>
        <dbReference type="Proteomes" id="UP000054359"/>
    </source>
</evidence>
<comment type="similarity">
    <text evidence="2">Belongs to the chloride channel CLIC family.</text>
</comment>
<evidence type="ECO:0000256" key="1">
    <source>
        <dbReference type="ARBA" id="ARBA00004167"/>
    </source>
</evidence>
<evidence type="ECO:0000256" key="5">
    <source>
        <dbReference type="ARBA" id="ARBA00023136"/>
    </source>
</evidence>
<dbReference type="PANTHER" id="PTHR43920">
    <property type="entry name" value="CHLORIDE INTRACELLULAR CHANNEL, ISOFORM A"/>
    <property type="match status" value="1"/>
</dbReference>
<keyword evidence="5" id="KW-0472">Membrane</keyword>
<feature type="non-terminal residue" evidence="7">
    <location>
        <position position="244"/>
    </location>
</feature>
<accession>A0A087ULD5</accession>
<reference evidence="7 8" key="1">
    <citation type="submission" date="2013-11" db="EMBL/GenBank/DDBJ databases">
        <title>Genome sequencing of Stegodyphus mimosarum.</title>
        <authorList>
            <person name="Bechsgaard J."/>
        </authorList>
    </citation>
    <scope>NUCLEOTIDE SEQUENCE [LARGE SCALE GENOMIC DNA]</scope>
</reference>
<dbReference type="GO" id="GO:0016324">
    <property type="term" value="C:apical plasma membrane"/>
    <property type="evidence" value="ECO:0007669"/>
    <property type="project" value="TreeGrafter"/>
</dbReference>